<gene>
    <name evidence="2" type="ORF">V6984_13510</name>
</gene>
<name>A0ABZ3ESQ3_9FIRM</name>
<organism evidence="2 3">
    <name type="scientific">Kineothrix sedimenti</name>
    <dbReference type="NCBI Taxonomy" id="3123317"/>
    <lineage>
        <taxon>Bacteria</taxon>
        <taxon>Bacillati</taxon>
        <taxon>Bacillota</taxon>
        <taxon>Clostridia</taxon>
        <taxon>Lachnospirales</taxon>
        <taxon>Lachnospiraceae</taxon>
        <taxon>Kineothrix</taxon>
    </lineage>
</organism>
<evidence type="ECO:0008006" key="4">
    <source>
        <dbReference type="Google" id="ProtNLM"/>
    </source>
</evidence>
<proteinExistence type="predicted"/>
<evidence type="ECO:0000313" key="3">
    <source>
        <dbReference type="Proteomes" id="UP001451571"/>
    </source>
</evidence>
<keyword evidence="3" id="KW-1185">Reference proteome</keyword>
<reference evidence="2 3" key="1">
    <citation type="submission" date="2024-02" db="EMBL/GenBank/DDBJ databases">
        <title>Bacterial strain from lacustrine sediment.</title>
        <authorList>
            <person name="Petit C."/>
            <person name="Fadhlaoui K."/>
        </authorList>
    </citation>
    <scope>NUCLEOTIDE SEQUENCE [LARGE SCALE GENOMIC DNA]</scope>
    <source>
        <strain evidence="2 3">IPX-CK</strain>
    </source>
</reference>
<feature type="transmembrane region" description="Helical" evidence="1">
    <location>
        <begin position="166"/>
        <end position="189"/>
    </location>
</feature>
<dbReference type="RefSeq" id="WP_342756145.1">
    <property type="nucleotide sequence ID" value="NZ_CP146256.1"/>
</dbReference>
<keyword evidence="1" id="KW-1133">Transmembrane helix</keyword>
<keyword evidence="1" id="KW-0472">Membrane</keyword>
<keyword evidence="1" id="KW-0812">Transmembrane</keyword>
<dbReference type="Proteomes" id="UP001451571">
    <property type="component" value="Chromosome"/>
</dbReference>
<protein>
    <recommendedName>
        <fullName evidence="4">Zinc ribbon domain-containing protein</fullName>
    </recommendedName>
</protein>
<evidence type="ECO:0000256" key="1">
    <source>
        <dbReference type="SAM" id="Phobius"/>
    </source>
</evidence>
<evidence type="ECO:0000313" key="2">
    <source>
        <dbReference type="EMBL" id="XAH72530.1"/>
    </source>
</evidence>
<accession>A0ABZ3ESQ3</accession>
<dbReference type="EMBL" id="CP146256">
    <property type="protein sequence ID" value="XAH72530.1"/>
    <property type="molecule type" value="Genomic_DNA"/>
</dbReference>
<feature type="transmembrane region" description="Helical" evidence="1">
    <location>
        <begin position="139"/>
        <end position="160"/>
    </location>
</feature>
<sequence length="277" mass="31243">MPWCPKCKNEYREGVTVCADCGVELKDTLEGSVDEPLTFGEKEQMERLKEFLHFNQIKSAYTSFDLKDEVYELFVSGEERRKAALAVDVFFKEEKEKEKAEGGEPAADGDVVPLSLTGRGKGVYQNSAKKAEENRSSAYLLLILGSVGLIAIILIFAGIIPVSINIMNRYMICGVMGVLFVLFVVMGVVSMKSSKILAQKAESENNLTSEITKWCSENLTAESVDAGLFEDVEEESEESRYFKRVDKMKKQISYQFMNLDEGFLDSFTDDYYQNIFE</sequence>